<evidence type="ECO:0000256" key="1">
    <source>
        <dbReference type="ARBA" id="ARBA00000198"/>
    </source>
</evidence>
<proteinExistence type="predicted"/>
<evidence type="ECO:0000256" key="6">
    <source>
        <dbReference type="ARBA" id="ARBA00022777"/>
    </source>
</evidence>
<dbReference type="Proteomes" id="UP000830835">
    <property type="component" value="Unassembled WGS sequence"/>
</dbReference>
<comment type="pathway">
    <text evidence="2">Cofactor biosynthesis; tetrahydrofolate biosynthesis; 2-amino-4-hydroxy-6-hydroxymethyl-7,8-dihydropteridine diphosphate from 7,8-dihydroneopterin triphosphate: step 4/4.</text>
</comment>
<dbReference type="PANTHER" id="PTHR43071:SF1">
    <property type="entry name" value="2-AMINO-4-HYDROXY-6-HYDROXYMETHYLDIHYDROPTERIDINE PYROPHOSPHOKINASE"/>
    <property type="match status" value="1"/>
</dbReference>
<dbReference type="Gene3D" id="3.30.70.560">
    <property type="entry name" value="7,8-Dihydro-6-hydroxymethylpterin-pyrophosphokinase HPPK"/>
    <property type="match status" value="1"/>
</dbReference>
<keyword evidence="6" id="KW-0418">Kinase</keyword>
<protein>
    <recommendedName>
        <fullName evidence="3">2-amino-4-hydroxy-6-hydroxymethyldihydropteridine diphosphokinase</fullName>
        <ecNumber evidence="3">2.7.6.3</ecNumber>
    </recommendedName>
</protein>
<evidence type="ECO:0000313" key="10">
    <source>
        <dbReference type="EMBL" id="MCJ2541663.1"/>
    </source>
</evidence>
<evidence type="ECO:0000259" key="9">
    <source>
        <dbReference type="Pfam" id="PF01288"/>
    </source>
</evidence>
<keyword evidence="8" id="KW-0289">Folate biosynthesis</keyword>
<organism evidence="10 11">
    <name type="scientific">Thermostichus vulcanus str. 'Rupite'</name>
    <dbReference type="NCBI Taxonomy" id="2813851"/>
    <lineage>
        <taxon>Bacteria</taxon>
        <taxon>Bacillati</taxon>
        <taxon>Cyanobacteriota</taxon>
        <taxon>Cyanophyceae</taxon>
        <taxon>Thermostichales</taxon>
        <taxon>Thermostichaceae</taxon>
        <taxon>Thermostichus</taxon>
    </lineage>
</organism>
<accession>A0ABT0C796</accession>
<feature type="domain" description="7,8-dihydro-6-hydroxymethylpterin-pyrophosphokinase" evidence="9">
    <location>
        <begin position="1"/>
        <end position="136"/>
    </location>
</feature>
<evidence type="ECO:0000256" key="4">
    <source>
        <dbReference type="ARBA" id="ARBA00022679"/>
    </source>
</evidence>
<dbReference type="EC" id="2.7.6.3" evidence="3"/>
<dbReference type="CDD" id="cd00483">
    <property type="entry name" value="HPPK"/>
    <property type="match status" value="1"/>
</dbReference>
<dbReference type="SUPFAM" id="SSF55083">
    <property type="entry name" value="6-hydroxymethyl-7,8-dihydropterin pyrophosphokinase, HPPK"/>
    <property type="match status" value="1"/>
</dbReference>
<keyword evidence="11" id="KW-1185">Reference proteome</keyword>
<dbReference type="EMBL" id="JAFIRA010000002">
    <property type="protein sequence ID" value="MCJ2541663.1"/>
    <property type="molecule type" value="Genomic_DNA"/>
</dbReference>
<evidence type="ECO:0000313" key="11">
    <source>
        <dbReference type="Proteomes" id="UP000830835"/>
    </source>
</evidence>
<dbReference type="InterPro" id="IPR035907">
    <property type="entry name" value="Hppk_sf"/>
</dbReference>
<evidence type="ECO:0000256" key="7">
    <source>
        <dbReference type="ARBA" id="ARBA00022840"/>
    </source>
</evidence>
<reference evidence="10" key="1">
    <citation type="submission" date="2021-02" db="EMBL/GenBank/DDBJ databases">
        <title>The CRISPR/cas machinery reduction and long-range gene transfer in the hot spring cyanobacterium Synechococcus.</title>
        <authorList>
            <person name="Dvorak P."/>
            <person name="Jahodarova E."/>
            <person name="Hasler P."/>
            <person name="Poulickova A."/>
        </authorList>
    </citation>
    <scope>NUCLEOTIDE SEQUENCE</scope>
    <source>
        <strain evidence="10">Rupite</strain>
    </source>
</reference>
<dbReference type="InterPro" id="IPR000550">
    <property type="entry name" value="Hppk"/>
</dbReference>
<keyword evidence="4 10" id="KW-0808">Transferase</keyword>
<sequence length="158" mass="17738">MVALGANLGRPRHAFETALALLEREAGPILARSRWITTPALVHPSDPVREQPPYLNGVVILATALEPEALLSVLHRIEQALGRDRSHELLPWQPRLLDLDLVAMEDKVRLPPACPILPHPRMHERDFVLGPLCELWPDWRHPILGRTAAELLTNLPQS</sequence>
<name>A0ABT0C796_THEVL</name>
<evidence type="ECO:0000256" key="3">
    <source>
        <dbReference type="ARBA" id="ARBA00013253"/>
    </source>
</evidence>
<keyword evidence="5" id="KW-0547">Nucleotide-binding</keyword>
<dbReference type="GO" id="GO:0003848">
    <property type="term" value="F:2-amino-4-hydroxy-6-hydroxymethyldihydropteridine diphosphokinase activity"/>
    <property type="evidence" value="ECO:0007669"/>
    <property type="project" value="UniProtKB-EC"/>
</dbReference>
<dbReference type="Pfam" id="PF01288">
    <property type="entry name" value="HPPK"/>
    <property type="match status" value="1"/>
</dbReference>
<comment type="caution">
    <text evidence="10">The sequence shown here is derived from an EMBL/GenBank/DDBJ whole genome shotgun (WGS) entry which is preliminary data.</text>
</comment>
<evidence type="ECO:0000256" key="5">
    <source>
        <dbReference type="ARBA" id="ARBA00022741"/>
    </source>
</evidence>
<comment type="catalytic activity">
    <reaction evidence="1">
        <text>6-hydroxymethyl-7,8-dihydropterin + ATP = (7,8-dihydropterin-6-yl)methyl diphosphate + AMP + H(+)</text>
        <dbReference type="Rhea" id="RHEA:11412"/>
        <dbReference type="ChEBI" id="CHEBI:15378"/>
        <dbReference type="ChEBI" id="CHEBI:30616"/>
        <dbReference type="ChEBI" id="CHEBI:44841"/>
        <dbReference type="ChEBI" id="CHEBI:72950"/>
        <dbReference type="ChEBI" id="CHEBI:456215"/>
        <dbReference type="EC" id="2.7.6.3"/>
    </reaction>
</comment>
<evidence type="ECO:0000256" key="8">
    <source>
        <dbReference type="ARBA" id="ARBA00022909"/>
    </source>
</evidence>
<evidence type="ECO:0000256" key="2">
    <source>
        <dbReference type="ARBA" id="ARBA00005051"/>
    </source>
</evidence>
<dbReference type="PANTHER" id="PTHR43071">
    <property type="entry name" value="2-AMINO-4-HYDROXY-6-HYDROXYMETHYLDIHYDROPTERIDINE PYROPHOSPHOKINASE"/>
    <property type="match status" value="1"/>
</dbReference>
<gene>
    <name evidence="10" type="primary">folK</name>
    <name evidence="10" type="ORF">JX360_01880</name>
</gene>
<dbReference type="NCBIfam" id="TIGR01498">
    <property type="entry name" value="folK"/>
    <property type="match status" value="1"/>
</dbReference>
<keyword evidence="7" id="KW-0067">ATP-binding</keyword>